<proteinExistence type="predicted"/>
<evidence type="ECO:0000256" key="5">
    <source>
        <dbReference type="SAM" id="Phobius"/>
    </source>
</evidence>
<evidence type="ECO:0000313" key="6">
    <source>
        <dbReference type="EMBL" id="MCY0148678.1"/>
    </source>
</evidence>
<dbReference type="Gene3D" id="1.20.1550.10">
    <property type="entry name" value="DsbB-like"/>
    <property type="match status" value="1"/>
</dbReference>
<gene>
    <name evidence="6" type="ORF">OEG84_13460</name>
</gene>
<name>A0ABT3ZA76_9HYPH</name>
<feature type="transmembrane region" description="Helical" evidence="5">
    <location>
        <begin position="146"/>
        <end position="171"/>
    </location>
</feature>
<protein>
    <submittedName>
        <fullName evidence="6">Disulfide bond formation protein B</fullName>
    </submittedName>
</protein>
<reference evidence="6" key="1">
    <citation type="submission" date="2022-10" db="EMBL/GenBank/DDBJ databases">
        <title>Hoeflea sp. G2-23, isolated from marine algae.</title>
        <authorList>
            <person name="Kristyanto S."/>
            <person name="Kim J.M."/>
            <person name="Jeon C.O."/>
        </authorList>
    </citation>
    <scope>NUCLEOTIDE SEQUENCE</scope>
    <source>
        <strain evidence="6">G2-23</strain>
    </source>
</reference>
<accession>A0ABT3ZA76</accession>
<keyword evidence="4 5" id="KW-0472">Membrane</keyword>
<evidence type="ECO:0000313" key="7">
    <source>
        <dbReference type="Proteomes" id="UP001073227"/>
    </source>
</evidence>
<dbReference type="InterPro" id="IPR023380">
    <property type="entry name" value="DsbB-like_sf"/>
</dbReference>
<keyword evidence="3 5" id="KW-1133">Transmembrane helix</keyword>
<feature type="transmembrane region" description="Helical" evidence="5">
    <location>
        <begin position="84"/>
        <end position="102"/>
    </location>
</feature>
<organism evidence="6 7">
    <name type="scientific">Hoeflea algicola</name>
    <dbReference type="NCBI Taxonomy" id="2983763"/>
    <lineage>
        <taxon>Bacteria</taxon>
        <taxon>Pseudomonadati</taxon>
        <taxon>Pseudomonadota</taxon>
        <taxon>Alphaproteobacteria</taxon>
        <taxon>Hyphomicrobiales</taxon>
        <taxon>Rhizobiaceae</taxon>
        <taxon>Hoeflea</taxon>
    </lineage>
</organism>
<comment type="caution">
    <text evidence="6">The sequence shown here is derived from an EMBL/GenBank/DDBJ whole genome shotgun (WGS) entry which is preliminary data.</text>
</comment>
<evidence type="ECO:0000256" key="2">
    <source>
        <dbReference type="ARBA" id="ARBA00022692"/>
    </source>
</evidence>
<keyword evidence="2 5" id="KW-0812">Transmembrane</keyword>
<evidence type="ECO:0000256" key="4">
    <source>
        <dbReference type="ARBA" id="ARBA00023136"/>
    </source>
</evidence>
<dbReference type="Proteomes" id="UP001073227">
    <property type="component" value="Unassembled WGS sequence"/>
</dbReference>
<feature type="transmembrane region" description="Helical" evidence="5">
    <location>
        <begin position="59"/>
        <end position="77"/>
    </location>
</feature>
<dbReference type="InterPro" id="IPR024199">
    <property type="entry name" value="Uncharacterised_DsbB"/>
</dbReference>
<dbReference type="SUPFAM" id="SSF158442">
    <property type="entry name" value="DsbB-like"/>
    <property type="match status" value="1"/>
</dbReference>
<evidence type="ECO:0000256" key="3">
    <source>
        <dbReference type="ARBA" id="ARBA00022989"/>
    </source>
</evidence>
<feature type="transmembrane region" description="Helical" evidence="5">
    <location>
        <begin position="20"/>
        <end position="39"/>
    </location>
</feature>
<dbReference type="RefSeq" id="WP_267654217.1">
    <property type="nucleotide sequence ID" value="NZ_JAOVZR010000001.1"/>
</dbReference>
<comment type="subcellular location">
    <subcellularLocation>
        <location evidence="1">Membrane</location>
        <topology evidence="1">Multi-pass membrane protein</topology>
    </subcellularLocation>
</comment>
<sequence length="178" mass="18238">MTISEQSPQSANSTANRSRAATALFLAVAMAIVVGTALAFEHIGGYIPCALCLTQRDPYYLGVPLMLVAALISVAGGPAWLSRGLLAVGGLLMLYGMMLGVYHSGVEWHWWEGPASCATSADAVTKDAGSLLGDLSSKKPPSCDAAALRVLGLSFAGWNVLASAALAAIAFRGAAIKG</sequence>
<dbReference type="InterPro" id="IPR003752">
    <property type="entry name" value="DiS_bond_form_DsbB/BdbC"/>
</dbReference>
<dbReference type="Pfam" id="PF02600">
    <property type="entry name" value="DsbB"/>
    <property type="match status" value="1"/>
</dbReference>
<dbReference type="EMBL" id="JAOVZR010000001">
    <property type="protein sequence ID" value="MCY0148678.1"/>
    <property type="molecule type" value="Genomic_DNA"/>
</dbReference>
<evidence type="ECO:0000256" key="1">
    <source>
        <dbReference type="ARBA" id="ARBA00004141"/>
    </source>
</evidence>
<dbReference type="PIRSF" id="PIRSF033913">
    <property type="entry name" value="S-S_format_DsbB"/>
    <property type="match status" value="1"/>
</dbReference>
<keyword evidence="7" id="KW-1185">Reference proteome</keyword>